<keyword evidence="1" id="KW-0479">Metal-binding</keyword>
<keyword evidence="2" id="KW-0677">Repeat</keyword>
<evidence type="ECO:0000313" key="7">
    <source>
        <dbReference type="Proteomes" id="UP001642484"/>
    </source>
</evidence>
<evidence type="ECO:0000256" key="3">
    <source>
        <dbReference type="ARBA" id="ARBA00022771"/>
    </source>
</evidence>
<name>A0ABP0LIK0_9DINO</name>
<dbReference type="SMART" id="SM01175">
    <property type="entry name" value="DUF4206"/>
    <property type="match status" value="1"/>
</dbReference>
<dbReference type="InterPro" id="IPR002219">
    <property type="entry name" value="PKC_DAG/PE"/>
</dbReference>
<reference evidence="6 7" key="1">
    <citation type="submission" date="2024-02" db="EMBL/GenBank/DDBJ databases">
        <authorList>
            <person name="Chen Y."/>
            <person name="Shah S."/>
            <person name="Dougan E. K."/>
            <person name="Thang M."/>
            <person name="Chan C."/>
        </authorList>
    </citation>
    <scope>NUCLEOTIDE SEQUENCE [LARGE SCALE GENOMIC DNA]</scope>
</reference>
<dbReference type="InterPro" id="IPR051366">
    <property type="entry name" value="DEF8"/>
</dbReference>
<evidence type="ECO:0000259" key="5">
    <source>
        <dbReference type="PROSITE" id="PS50081"/>
    </source>
</evidence>
<dbReference type="PANTHER" id="PTHR12326:SF3">
    <property type="entry name" value="DIFFERENTIALLY EXPRESSED IN FDCP 8 HOMOLOG"/>
    <property type="match status" value="1"/>
</dbReference>
<dbReference type="PANTHER" id="PTHR12326">
    <property type="entry name" value="PLECKSTRIN HOMOLOGY DOMAIN CONTAINING PROTEIN"/>
    <property type="match status" value="1"/>
</dbReference>
<sequence length="253" mass="28552">MHPRLSKDVQVSRQRGLCPGCRQRLPSSLFQGPRYCHYLGYYFCTSCHNSDIRVIPARVAERWDFEPRKVCAAVAKYLDLQVNQPLVPITSIRQTKVSSQQILTEIHLHRQKLSRIKGIVAEFGCEFQETLSGYLSQLDAHVARSHEHYAMQDLIRIELQGKNCPLFLKITRVVTACATHIQSCPTCSKSAERCPICASSAPLYPFEVETFHACSQCKAVFHKACFRRAGASCPFCLQEAPQRKPSVAAVQAR</sequence>
<evidence type="ECO:0000256" key="2">
    <source>
        <dbReference type="ARBA" id="ARBA00022737"/>
    </source>
</evidence>
<comment type="caution">
    <text evidence="6">The sequence shown here is derived from an EMBL/GenBank/DDBJ whole genome shotgun (WGS) entry which is preliminary data.</text>
</comment>
<protein>
    <recommendedName>
        <fullName evidence="5">Phorbol-ester/DAG-type domain-containing protein</fullName>
    </recommendedName>
</protein>
<keyword evidence="4" id="KW-0862">Zinc</keyword>
<dbReference type="PROSITE" id="PS50081">
    <property type="entry name" value="ZF_DAG_PE_2"/>
    <property type="match status" value="1"/>
</dbReference>
<dbReference type="InterPro" id="IPR025258">
    <property type="entry name" value="RH_dom"/>
</dbReference>
<evidence type="ECO:0000256" key="1">
    <source>
        <dbReference type="ARBA" id="ARBA00022723"/>
    </source>
</evidence>
<dbReference type="EMBL" id="CAXAMN010012403">
    <property type="protein sequence ID" value="CAK9038122.1"/>
    <property type="molecule type" value="Genomic_DNA"/>
</dbReference>
<accession>A0ABP0LIK0</accession>
<gene>
    <name evidence="6" type="ORF">CCMP2556_LOCUS20919</name>
</gene>
<dbReference type="Proteomes" id="UP001642484">
    <property type="component" value="Unassembled WGS sequence"/>
</dbReference>
<organism evidence="6 7">
    <name type="scientific">Durusdinium trenchii</name>
    <dbReference type="NCBI Taxonomy" id="1381693"/>
    <lineage>
        <taxon>Eukaryota</taxon>
        <taxon>Sar</taxon>
        <taxon>Alveolata</taxon>
        <taxon>Dinophyceae</taxon>
        <taxon>Suessiales</taxon>
        <taxon>Symbiodiniaceae</taxon>
        <taxon>Durusdinium</taxon>
    </lineage>
</organism>
<keyword evidence="3" id="KW-0863">Zinc-finger</keyword>
<feature type="domain" description="Phorbol-ester/DAG-type" evidence="5">
    <location>
        <begin position="179"/>
        <end position="233"/>
    </location>
</feature>
<keyword evidence="7" id="KW-1185">Reference proteome</keyword>
<evidence type="ECO:0000313" key="6">
    <source>
        <dbReference type="EMBL" id="CAK9038122.1"/>
    </source>
</evidence>
<dbReference type="Pfam" id="PF13901">
    <property type="entry name" value="RH_dom"/>
    <property type="match status" value="1"/>
</dbReference>
<evidence type="ECO:0000256" key="4">
    <source>
        <dbReference type="ARBA" id="ARBA00022833"/>
    </source>
</evidence>
<proteinExistence type="predicted"/>